<name>A0A6A4VDP4_AMPAM</name>
<gene>
    <name evidence="3" type="ORF">FJT64_007860</name>
</gene>
<dbReference type="AlphaFoldDB" id="A0A6A4VDP4"/>
<evidence type="ECO:0000313" key="4">
    <source>
        <dbReference type="Proteomes" id="UP000440578"/>
    </source>
</evidence>
<feature type="domain" description="PiggyBac transposable element-derived protein" evidence="2">
    <location>
        <begin position="96"/>
        <end position="154"/>
    </location>
</feature>
<evidence type="ECO:0000259" key="2">
    <source>
        <dbReference type="Pfam" id="PF13843"/>
    </source>
</evidence>
<comment type="caution">
    <text evidence="3">The sequence shown here is derived from an EMBL/GenBank/DDBJ whole genome shotgun (WGS) entry which is preliminary data.</text>
</comment>
<feature type="region of interest" description="Disordered" evidence="1">
    <location>
        <begin position="54"/>
        <end position="84"/>
    </location>
</feature>
<protein>
    <recommendedName>
        <fullName evidence="2">PiggyBac transposable element-derived protein domain-containing protein</fullName>
    </recommendedName>
</protein>
<dbReference type="EMBL" id="VIIS01001684">
    <property type="protein sequence ID" value="KAF0294497.1"/>
    <property type="molecule type" value="Genomic_DNA"/>
</dbReference>
<dbReference type="Proteomes" id="UP000440578">
    <property type="component" value="Unassembled WGS sequence"/>
</dbReference>
<proteinExistence type="predicted"/>
<evidence type="ECO:0000313" key="3">
    <source>
        <dbReference type="EMBL" id="KAF0294497.1"/>
    </source>
</evidence>
<dbReference type="InterPro" id="IPR029526">
    <property type="entry name" value="PGBD"/>
</dbReference>
<sequence>MSTYSLVGQKGKESFKNLTVHQVLLDERAQRGQQQLQQQRFQLRRHQAEQLAQLGRRGEPADELAGQAAAAVPATSSRGWSSNSRSSFSEFCDRVATGQERQLLQRQLDGVNKTVRYLVQEVMGSGRNVTLDRLYTSVPREEELAAERLTVVGTRTGGCCQLG</sequence>
<keyword evidence="4" id="KW-1185">Reference proteome</keyword>
<accession>A0A6A4VDP4</accession>
<organism evidence="3 4">
    <name type="scientific">Amphibalanus amphitrite</name>
    <name type="common">Striped barnacle</name>
    <name type="synonym">Balanus amphitrite</name>
    <dbReference type="NCBI Taxonomy" id="1232801"/>
    <lineage>
        <taxon>Eukaryota</taxon>
        <taxon>Metazoa</taxon>
        <taxon>Ecdysozoa</taxon>
        <taxon>Arthropoda</taxon>
        <taxon>Crustacea</taxon>
        <taxon>Multicrustacea</taxon>
        <taxon>Cirripedia</taxon>
        <taxon>Thoracica</taxon>
        <taxon>Thoracicalcarea</taxon>
        <taxon>Balanomorpha</taxon>
        <taxon>Balanoidea</taxon>
        <taxon>Balanidae</taxon>
        <taxon>Amphibalaninae</taxon>
        <taxon>Amphibalanus</taxon>
    </lineage>
</organism>
<reference evidence="3 4" key="1">
    <citation type="submission" date="2019-07" db="EMBL/GenBank/DDBJ databases">
        <title>Draft genome assembly of a fouling barnacle, Amphibalanus amphitrite (Darwin, 1854): The first reference genome for Thecostraca.</title>
        <authorList>
            <person name="Kim W."/>
        </authorList>
    </citation>
    <scope>NUCLEOTIDE SEQUENCE [LARGE SCALE GENOMIC DNA]</scope>
    <source>
        <strain evidence="3">SNU_AA5</strain>
        <tissue evidence="3">Soma without cirri and trophi</tissue>
    </source>
</reference>
<dbReference type="Pfam" id="PF13843">
    <property type="entry name" value="DDE_Tnp_1_7"/>
    <property type="match status" value="1"/>
</dbReference>
<evidence type="ECO:0000256" key="1">
    <source>
        <dbReference type="SAM" id="MobiDB-lite"/>
    </source>
</evidence>